<comment type="caution">
    <text evidence="1">The sequence shown here is derived from an EMBL/GenBank/DDBJ whole genome shotgun (WGS) entry which is preliminary data.</text>
</comment>
<evidence type="ECO:0000313" key="2">
    <source>
        <dbReference type="Proteomes" id="UP000758603"/>
    </source>
</evidence>
<protein>
    <submittedName>
        <fullName evidence="1">Uncharacterized protein</fullName>
    </submittedName>
</protein>
<name>A0A9P8UZC8_9PEZI</name>
<dbReference type="RefSeq" id="XP_045965299.1">
    <property type="nucleotide sequence ID" value="XM_046099355.1"/>
</dbReference>
<gene>
    <name evidence="1" type="ORF">BKA67DRAFT_531236</name>
</gene>
<dbReference type="EMBL" id="JAGPXC010000001">
    <property type="protein sequence ID" value="KAH6661168.1"/>
    <property type="molecule type" value="Genomic_DNA"/>
</dbReference>
<dbReference type="GeneID" id="70128247"/>
<reference evidence="1" key="1">
    <citation type="journal article" date="2021" name="Nat. Commun.">
        <title>Genetic determinants of endophytism in the Arabidopsis root mycobiome.</title>
        <authorList>
            <person name="Mesny F."/>
            <person name="Miyauchi S."/>
            <person name="Thiergart T."/>
            <person name="Pickel B."/>
            <person name="Atanasova L."/>
            <person name="Karlsson M."/>
            <person name="Huettel B."/>
            <person name="Barry K.W."/>
            <person name="Haridas S."/>
            <person name="Chen C."/>
            <person name="Bauer D."/>
            <person name="Andreopoulos W."/>
            <person name="Pangilinan J."/>
            <person name="LaButti K."/>
            <person name="Riley R."/>
            <person name="Lipzen A."/>
            <person name="Clum A."/>
            <person name="Drula E."/>
            <person name="Henrissat B."/>
            <person name="Kohler A."/>
            <person name="Grigoriev I.V."/>
            <person name="Martin F.M."/>
            <person name="Hacquard S."/>
        </authorList>
    </citation>
    <scope>NUCLEOTIDE SEQUENCE</scope>
    <source>
        <strain evidence="1">MPI-SDFR-AT-0073</strain>
    </source>
</reference>
<evidence type="ECO:0000313" key="1">
    <source>
        <dbReference type="EMBL" id="KAH6661168.1"/>
    </source>
</evidence>
<accession>A0A9P8UZC8</accession>
<organism evidence="1 2">
    <name type="scientific">Truncatella angustata</name>
    <dbReference type="NCBI Taxonomy" id="152316"/>
    <lineage>
        <taxon>Eukaryota</taxon>
        <taxon>Fungi</taxon>
        <taxon>Dikarya</taxon>
        <taxon>Ascomycota</taxon>
        <taxon>Pezizomycotina</taxon>
        <taxon>Sordariomycetes</taxon>
        <taxon>Xylariomycetidae</taxon>
        <taxon>Amphisphaeriales</taxon>
        <taxon>Sporocadaceae</taxon>
        <taxon>Truncatella</taxon>
    </lineage>
</organism>
<proteinExistence type="predicted"/>
<sequence length="114" mass="12156">MRTRPGGEIKEESGVQINSLSSLCALPAAHKPASQPYGIEKRSPNRKVALVQAKSDSCLQMGRMDLWLGFASSGTVASHGPGLIGVVLRTDSKSGTLMTRVSCHRQTFNKSTVS</sequence>
<keyword evidence="2" id="KW-1185">Reference proteome</keyword>
<dbReference type="AlphaFoldDB" id="A0A9P8UZC8"/>
<dbReference type="Proteomes" id="UP000758603">
    <property type="component" value="Unassembled WGS sequence"/>
</dbReference>